<name>A0A376YJK0_ECOLX</name>
<evidence type="ECO:0000256" key="1">
    <source>
        <dbReference type="ARBA" id="ARBA00004651"/>
    </source>
</evidence>
<evidence type="ECO:0000256" key="5">
    <source>
        <dbReference type="ARBA" id="ARBA00023136"/>
    </source>
</evidence>
<evidence type="ECO:0000256" key="3">
    <source>
        <dbReference type="ARBA" id="ARBA00022692"/>
    </source>
</evidence>
<sequence>MGTKEDPFWQGSGRTIFAEAAYLMRNDPNRSYSKLVDTLLSIKIEKLRTFLRNSPAANLVEEKIEKTAISIRAVLTNYVKAIRYLQGIEHNGESFTIRDWMRVSGKIRKTAGCLSRRMPTPMPP</sequence>
<dbReference type="SUPFAM" id="SSF52540">
    <property type="entry name" value="P-loop containing nucleoside triphosphate hydrolases"/>
    <property type="match status" value="1"/>
</dbReference>
<dbReference type="PANTHER" id="PTHR37937">
    <property type="entry name" value="CONJUGATIVE TRANSFER: DNA TRANSPORT"/>
    <property type="match status" value="1"/>
</dbReference>
<dbReference type="Gene3D" id="1.10.8.80">
    <property type="entry name" value="Magnesium chelatase subunit I, C-Terminal domain"/>
    <property type="match status" value="1"/>
</dbReference>
<keyword evidence="5" id="KW-0472">Membrane</keyword>
<feature type="domain" description="Type IV secretion system coupling protein TraD DNA-binding" evidence="6">
    <location>
        <begin position="2"/>
        <end position="107"/>
    </location>
</feature>
<dbReference type="EMBL" id="UGCD01000003">
    <property type="protein sequence ID" value="STK05817.1"/>
    <property type="molecule type" value="Genomic_DNA"/>
</dbReference>
<evidence type="ECO:0000256" key="2">
    <source>
        <dbReference type="ARBA" id="ARBA00022475"/>
    </source>
</evidence>
<dbReference type="GO" id="GO:0005886">
    <property type="term" value="C:plasma membrane"/>
    <property type="evidence" value="ECO:0007669"/>
    <property type="project" value="UniProtKB-SubCell"/>
</dbReference>
<dbReference type="Pfam" id="PF10412">
    <property type="entry name" value="TrwB_AAD_bind"/>
    <property type="match status" value="1"/>
</dbReference>
<dbReference type="PANTHER" id="PTHR37937:SF1">
    <property type="entry name" value="CONJUGATIVE TRANSFER: DNA TRANSPORT"/>
    <property type="match status" value="1"/>
</dbReference>
<dbReference type="InterPro" id="IPR019476">
    <property type="entry name" value="T4SS_TraD_DNA-bd"/>
</dbReference>
<evidence type="ECO:0000313" key="7">
    <source>
        <dbReference type="EMBL" id="STK05817.1"/>
    </source>
</evidence>
<evidence type="ECO:0000313" key="8">
    <source>
        <dbReference type="Proteomes" id="UP000254159"/>
    </source>
</evidence>
<keyword evidence="3" id="KW-0812">Transmembrane</keyword>
<gene>
    <name evidence="7" type="primary">traD_5</name>
    <name evidence="7" type="ORF">NCTC10865_06384</name>
</gene>
<dbReference type="InterPro" id="IPR027417">
    <property type="entry name" value="P-loop_NTPase"/>
</dbReference>
<accession>A0A376YJK0</accession>
<dbReference type="AlphaFoldDB" id="A0A376YJK0"/>
<dbReference type="Proteomes" id="UP000254159">
    <property type="component" value="Unassembled WGS sequence"/>
</dbReference>
<proteinExistence type="predicted"/>
<organism evidence="7 8">
    <name type="scientific">Escherichia coli</name>
    <dbReference type="NCBI Taxonomy" id="562"/>
    <lineage>
        <taxon>Bacteria</taxon>
        <taxon>Pseudomonadati</taxon>
        <taxon>Pseudomonadota</taxon>
        <taxon>Gammaproteobacteria</taxon>
        <taxon>Enterobacterales</taxon>
        <taxon>Enterobacteriaceae</taxon>
        <taxon>Escherichia</taxon>
    </lineage>
</organism>
<evidence type="ECO:0000259" key="6">
    <source>
        <dbReference type="Pfam" id="PF10412"/>
    </source>
</evidence>
<protein>
    <submittedName>
        <fullName evidence="7">IncF transfer coupling protein TraD</fullName>
    </submittedName>
</protein>
<comment type="subcellular location">
    <subcellularLocation>
        <location evidence="1">Cell membrane</location>
        <topology evidence="1">Multi-pass membrane protein</topology>
    </subcellularLocation>
</comment>
<keyword evidence="2" id="KW-1003">Cell membrane</keyword>
<evidence type="ECO:0000256" key="4">
    <source>
        <dbReference type="ARBA" id="ARBA00022989"/>
    </source>
</evidence>
<reference evidence="7 8" key="1">
    <citation type="submission" date="2018-06" db="EMBL/GenBank/DDBJ databases">
        <authorList>
            <consortium name="Pathogen Informatics"/>
            <person name="Doyle S."/>
        </authorList>
    </citation>
    <scope>NUCLEOTIDE SEQUENCE [LARGE SCALE GENOMIC DNA]</scope>
    <source>
        <strain evidence="7 8">NCTC10865</strain>
    </source>
</reference>
<dbReference type="InterPro" id="IPR051539">
    <property type="entry name" value="T4SS-coupling_protein"/>
</dbReference>
<keyword evidence="4" id="KW-1133">Transmembrane helix</keyword>